<dbReference type="SMART" id="SM00387">
    <property type="entry name" value="HATPase_c"/>
    <property type="match status" value="1"/>
</dbReference>
<dbReference type="Pfam" id="PF00072">
    <property type="entry name" value="Response_reg"/>
    <property type="match status" value="1"/>
</dbReference>
<dbReference type="Pfam" id="PF00512">
    <property type="entry name" value="HisKA"/>
    <property type="match status" value="1"/>
</dbReference>
<dbReference type="SMART" id="SM00388">
    <property type="entry name" value="HisKA"/>
    <property type="match status" value="1"/>
</dbReference>
<dbReference type="InterPro" id="IPR029016">
    <property type="entry name" value="GAF-like_dom_sf"/>
</dbReference>
<dbReference type="PANTHER" id="PTHR43065">
    <property type="entry name" value="SENSOR HISTIDINE KINASE"/>
    <property type="match status" value="1"/>
</dbReference>
<evidence type="ECO:0000259" key="13">
    <source>
        <dbReference type="PROSITE" id="PS50046"/>
    </source>
</evidence>
<dbReference type="OrthoDB" id="2015534at2759"/>
<evidence type="ECO:0000256" key="7">
    <source>
        <dbReference type="ARBA" id="ARBA00022840"/>
    </source>
</evidence>
<keyword evidence="4" id="KW-0808">Transferase</keyword>
<dbReference type="STRING" id="2282107.A0A286UCE0"/>
<feature type="region of interest" description="Disordered" evidence="12">
    <location>
        <begin position="1"/>
        <end position="83"/>
    </location>
</feature>
<protein>
    <submittedName>
        <fullName evidence="16">Histidine kinase</fullName>
    </submittedName>
</protein>
<evidence type="ECO:0000256" key="11">
    <source>
        <dbReference type="PROSITE-ProRule" id="PRU00169"/>
    </source>
</evidence>
<dbReference type="InterPro" id="IPR043150">
    <property type="entry name" value="Phytochrome_PHY_sf"/>
</dbReference>
<keyword evidence="17" id="KW-1185">Reference proteome</keyword>
<dbReference type="SMART" id="SM00448">
    <property type="entry name" value="REC"/>
    <property type="match status" value="1"/>
</dbReference>
<feature type="compositionally biased region" description="Basic residues" evidence="12">
    <location>
        <begin position="739"/>
        <end position="749"/>
    </location>
</feature>
<evidence type="ECO:0000313" key="17">
    <source>
        <dbReference type="Proteomes" id="UP000217199"/>
    </source>
</evidence>
<feature type="region of interest" description="Disordered" evidence="12">
    <location>
        <begin position="1650"/>
        <end position="1672"/>
    </location>
</feature>
<dbReference type="PROSITE" id="PS50110">
    <property type="entry name" value="RESPONSE_REGULATORY"/>
    <property type="match status" value="1"/>
</dbReference>
<dbReference type="InterPro" id="IPR003018">
    <property type="entry name" value="GAF"/>
</dbReference>
<feature type="domain" description="Response regulatory" evidence="15">
    <location>
        <begin position="1578"/>
        <end position="1731"/>
    </location>
</feature>
<feature type="compositionally biased region" description="Low complexity" evidence="12">
    <location>
        <begin position="174"/>
        <end position="186"/>
    </location>
</feature>
<feature type="region of interest" description="Disordered" evidence="12">
    <location>
        <begin position="1377"/>
        <end position="1482"/>
    </location>
</feature>
<keyword evidence="1" id="KW-0600">Photoreceptor protein</keyword>
<dbReference type="Gene3D" id="1.10.287.130">
    <property type="match status" value="1"/>
</dbReference>
<evidence type="ECO:0000256" key="5">
    <source>
        <dbReference type="ARBA" id="ARBA00022741"/>
    </source>
</evidence>
<evidence type="ECO:0000256" key="4">
    <source>
        <dbReference type="ARBA" id="ARBA00022679"/>
    </source>
</evidence>
<gene>
    <name evidence="16" type="ORF">PNOK_0727300</name>
</gene>
<dbReference type="PRINTS" id="PR00344">
    <property type="entry name" value="BCTRLSENSOR"/>
</dbReference>
<dbReference type="InParanoid" id="A0A286UCE0"/>
<evidence type="ECO:0000259" key="14">
    <source>
        <dbReference type="PROSITE" id="PS50109"/>
    </source>
</evidence>
<keyword evidence="2 11" id="KW-0597">Phosphoprotein</keyword>
<dbReference type="Pfam" id="PF02518">
    <property type="entry name" value="HATPase_c"/>
    <property type="match status" value="1"/>
</dbReference>
<dbReference type="CDD" id="cd17546">
    <property type="entry name" value="REC_hyHK_CKI1_RcsC-like"/>
    <property type="match status" value="1"/>
</dbReference>
<evidence type="ECO:0000259" key="15">
    <source>
        <dbReference type="PROSITE" id="PS50110"/>
    </source>
</evidence>
<dbReference type="GO" id="GO:0006355">
    <property type="term" value="P:regulation of DNA-templated transcription"/>
    <property type="evidence" value="ECO:0007669"/>
    <property type="project" value="InterPro"/>
</dbReference>
<dbReference type="InterPro" id="IPR016132">
    <property type="entry name" value="Phyto_chromo_attachment"/>
</dbReference>
<feature type="region of interest" description="Disordered" evidence="12">
    <location>
        <begin position="1552"/>
        <end position="1574"/>
    </location>
</feature>
<evidence type="ECO:0000313" key="16">
    <source>
        <dbReference type="EMBL" id="PAV17209.1"/>
    </source>
</evidence>
<dbReference type="Gene3D" id="3.30.450.270">
    <property type="match status" value="1"/>
</dbReference>
<dbReference type="CDD" id="cd00082">
    <property type="entry name" value="HisKA"/>
    <property type="match status" value="1"/>
</dbReference>
<dbReference type="Proteomes" id="UP000217199">
    <property type="component" value="Unassembled WGS sequence"/>
</dbReference>
<feature type="compositionally biased region" description="Low complexity" evidence="12">
    <location>
        <begin position="293"/>
        <end position="318"/>
    </location>
</feature>
<feature type="compositionally biased region" description="Basic and acidic residues" evidence="12">
    <location>
        <begin position="217"/>
        <end position="228"/>
    </location>
</feature>
<dbReference type="SUPFAM" id="SSF52172">
    <property type="entry name" value="CheY-like"/>
    <property type="match status" value="1"/>
</dbReference>
<feature type="compositionally biased region" description="Basic and acidic residues" evidence="12">
    <location>
        <begin position="379"/>
        <end position="388"/>
    </location>
</feature>
<accession>A0A286UCE0</accession>
<dbReference type="SUPFAM" id="SSF55781">
    <property type="entry name" value="GAF domain-like"/>
    <property type="match status" value="2"/>
</dbReference>
<dbReference type="EMBL" id="NBII01000007">
    <property type="protein sequence ID" value="PAV17209.1"/>
    <property type="molecule type" value="Genomic_DNA"/>
</dbReference>
<dbReference type="SMART" id="SM00065">
    <property type="entry name" value="GAF"/>
    <property type="match status" value="1"/>
</dbReference>
<feature type="region of interest" description="Disordered" evidence="12">
    <location>
        <begin position="727"/>
        <end position="749"/>
    </location>
</feature>
<keyword evidence="6 16" id="KW-0418">Kinase</keyword>
<evidence type="ECO:0000256" key="3">
    <source>
        <dbReference type="ARBA" id="ARBA00022606"/>
    </source>
</evidence>
<feature type="compositionally biased region" description="Polar residues" evidence="12">
    <location>
        <begin position="626"/>
        <end position="639"/>
    </location>
</feature>
<feature type="region of interest" description="Disordered" evidence="12">
    <location>
        <begin position="95"/>
        <end position="233"/>
    </location>
</feature>
<dbReference type="InterPro" id="IPR013654">
    <property type="entry name" value="PAS_2"/>
</dbReference>
<dbReference type="InterPro" id="IPR003661">
    <property type="entry name" value="HisK_dim/P_dom"/>
</dbReference>
<dbReference type="GO" id="GO:0000155">
    <property type="term" value="F:phosphorelay sensor kinase activity"/>
    <property type="evidence" value="ECO:0007669"/>
    <property type="project" value="InterPro"/>
</dbReference>
<name>A0A286UCE0_9AGAM</name>
<dbReference type="InterPro" id="IPR036890">
    <property type="entry name" value="HATPase_C_sf"/>
</dbReference>
<sequence length="1804" mass="195569">MANNPGSSQSDPPPHLSKIESTSSDSANIEPERESTSPSSPPSSTTPSSHYVYPVRSLLSGIQPAPDPPPLPGIVGAIGGPPTIQSMTQAYAILQKDKSAASRSLARKPSSASSDTTSKDLGKETPFIPLSTSTEGYFPTHSRKRSSLSSPTSPNSTGILPEEEEKEREDSNFSTAATTTTTMSTTGKVQQEPENETNLSTSRTEDERRVLILPSGRDSDEYDPRHPEPISSVGASDFITAYTNPALRLPKAVRAEHHTSLTSSTAGINDSDHDSVPLDFSKTGIVHLPPLPSRSGSERSSSARSRAVGTPSGSLSSGAGRGGSTSSRNVQSPISGSGSDARSGSRRGGSARFSGGSRGGGSSRRAVLTSGSDSAGRSGGERTDRTRMSSELISSSSELVTFRFEHVEDENGFHVITGREGTLTRCEDEPIHAPGAVQGFGVLIAVEEDDETGNLIVRQVSENATELLGLSPKYLFGLECFTQTLPDSQADLLWDNVQFLNDSEISGNDSSDVAYDNPQVFLLSGWGEPGSAASDEEDEREREGDRRFWSCWCAAHRPPYRIPSEGESSQPSFVRNMIILELELERDLYNPLYPPFDNEAFPSGSPESQRSSSTQSSKMSSGSSTATTYSKDSGGSTELYTPLGPVTSNATPTNEPTSFSTPISTSPENNNTQPTVINPAELFLSSKQGLDGDEKWFPSPEDIFESTTSHSKPLKALERMRRISRTLSGSNGSSIRQTPRQRARARRGSRAGVGTMDIFAILAQVNDQLSSTNDLDTFLKVVVGVVKDLTQFHRVLVYQFDDQWNGQVVSELVDWRQTHDLYKGLHFPATDIPAQARDLYKKNKVRLLYNRSQSTARLVVRSYEDLNNPLDMTHSFLRSMSPIHIKYLANMGVRSSMSISIVTFGALWGLISCHSYGLQGMRVSFPVRQMLRLLSDSVSRNIERLSYAQRLHTRKLISTLPTDSHPTGYIVSNAEDLLGLFDADFGVLVIGEGAKILGPNEHGQEILLVAEYLRLKQFTLLQCSQSVVKDFPDLHLPSGLEVIAGLLCVPLSRGGKDFIAFLRKGQLRDVHWAGKPYKDENSDSILEPRKSFKTWSETIAGRCRAWTEEQLETAGVLALVYGKFIEVWRQKESALQTTQLTNILLSNASHEVRTPLNHIINYLEMALNGPLDKETRENLRLSHSASKSLLFTINDLLDLARLESGGETSFNEPFNLRETITDAIQLYKNEAKRRNIDFDLDLSGSPHVVIGDAKKIRTVVANLTANAVKFTTEGKVSVSCHKFSEPRGLRNVKEVAVEIAVGDTGCGIEPSKLENIFREFEQVESSMPRSSNLPGLGLGLAVVARIVEQLGGQLRVDSKPGEGSRFSFLIPFELSTSTTGSQKSISPPLSASASATGATTTTHTANGSSTLTSTAMARNRTRSTKSSDSSEIDSLVEAISSDPMQQSGAHGSSGGNSVRSQVPMSQAHSIHQQFGHQSQAQEGTFSVADSRFPIKSLKLDEFDVDKPVDHAQIMTASPTPMPVRTPPVYPGRGGVLAMGSIMAGLGFKASGSPGYRSSGKGGSSPSSSSSSVSPGKLRVLVVEDDHINRSILSKRLSLDGHTVVETVDGRDCVEIMKNDMDFDCILMDIQMPILNGFEASKAVRSIEDSLISPAGSPSPTPSAASSSQKTVQQEAKSVRFSKRLNGRIPIFAVSASLLERQRGQMIDYGMDGWILKPIVFDRLRAILSGILDPSKREEWIYKEGKSWEEGGWFGVADEKKESEEKAESSGSEGKSGSESDRSKGHEADKNKGGEVKEEEESSSV</sequence>
<keyword evidence="5" id="KW-0547">Nucleotide-binding</keyword>
<keyword evidence="7" id="KW-0067">ATP-binding</keyword>
<dbReference type="InterPro" id="IPR003594">
    <property type="entry name" value="HATPase_dom"/>
</dbReference>
<feature type="compositionally biased region" description="Basic and acidic residues" evidence="12">
    <location>
        <begin position="1756"/>
        <end position="1767"/>
    </location>
</feature>
<dbReference type="InterPro" id="IPR011006">
    <property type="entry name" value="CheY-like_superfamily"/>
</dbReference>
<comment type="caution">
    <text evidence="16">The sequence shown here is derived from an EMBL/GenBank/DDBJ whole genome shotgun (WGS) entry which is preliminary data.</text>
</comment>
<evidence type="ECO:0000256" key="9">
    <source>
        <dbReference type="ARBA" id="ARBA00023012"/>
    </source>
</evidence>
<organism evidence="16 17">
    <name type="scientific">Pyrrhoderma noxium</name>
    <dbReference type="NCBI Taxonomy" id="2282107"/>
    <lineage>
        <taxon>Eukaryota</taxon>
        <taxon>Fungi</taxon>
        <taxon>Dikarya</taxon>
        <taxon>Basidiomycota</taxon>
        <taxon>Agaricomycotina</taxon>
        <taxon>Agaricomycetes</taxon>
        <taxon>Hymenochaetales</taxon>
        <taxon>Hymenochaetaceae</taxon>
        <taxon>Pyrrhoderma</taxon>
    </lineage>
</organism>
<dbReference type="GO" id="GO:0009584">
    <property type="term" value="P:detection of visible light"/>
    <property type="evidence" value="ECO:0007669"/>
    <property type="project" value="InterPro"/>
</dbReference>
<keyword evidence="10" id="KW-0675">Receptor</keyword>
<feature type="region of interest" description="Disordered" evidence="12">
    <location>
        <begin position="595"/>
        <end position="675"/>
    </location>
</feature>
<keyword evidence="9" id="KW-0902">Two-component regulatory system</keyword>
<dbReference type="Pfam" id="PF01590">
    <property type="entry name" value="GAF"/>
    <property type="match status" value="1"/>
</dbReference>
<feature type="region of interest" description="Disordered" evidence="12">
    <location>
        <begin position="1752"/>
        <end position="1804"/>
    </location>
</feature>
<evidence type="ECO:0000256" key="6">
    <source>
        <dbReference type="ARBA" id="ARBA00022777"/>
    </source>
</evidence>
<dbReference type="Gene3D" id="3.30.565.10">
    <property type="entry name" value="Histidine kinase-like ATPase, C-terminal domain"/>
    <property type="match status" value="1"/>
</dbReference>
<keyword evidence="3" id="KW-0716">Sensory transduction</keyword>
<evidence type="ECO:0000256" key="12">
    <source>
        <dbReference type="SAM" id="MobiDB-lite"/>
    </source>
</evidence>
<feature type="compositionally biased region" description="Polar residues" evidence="12">
    <location>
        <begin position="1"/>
        <end position="10"/>
    </location>
</feature>
<feature type="compositionally biased region" description="Basic and acidic residues" evidence="12">
    <location>
        <begin position="1775"/>
        <end position="1795"/>
    </location>
</feature>
<dbReference type="SUPFAM" id="SSF47384">
    <property type="entry name" value="Homodimeric domain of signal transducing histidine kinase"/>
    <property type="match status" value="1"/>
</dbReference>
<dbReference type="Gene3D" id="3.30.450.20">
    <property type="entry name" value="PAS domain"/>
    <property type="match status" value="1"/>
</dbReference>
<evidence type="ECO:0000256" key="10">
    <source>
        <dbReference type="ARBA" id="ARBA00023170"/>
    </source>
</evidence>
<feature type="compositionally biased region" description="Polar residues" evidence="12">
    <location>
        <begin position="1377"/>
        <end position="1387"/>
    </location>
</feature>
<reference evidence="16 17" key="1">
    <citation type="journal article" date="2017" name="Mol. Ecol.">
        <title>Comparative and population genomic landscape of Phellinus noxius: A hypervariable fungus causing root rot in trees.</title>
        <authorList>
            <person name="Chung C.L."/>
            <person name="Lee T.J."/>
            <person name="Akiba M."/>
            <person name="Lee H.H."/>
            <person name="Kuo T.H."/>
            <person name="Liu D."/>
            <person name="Ke H.M."/>
            <person name="Yokoi T."/>
            <person name="Roa M.B."/>
            <person name="Lu M.J."/>
            <person name="Chang Y.Y."/>
            <person name="Ann P.J."/>
            <person name="Tsai J.N."/>
            <person name="Chen C.Y."/>
            <person name="Tzean S.S."/>
            <person name="Ota Y."/>
            <person name="Hattori T."/>
            <person name="Sahashi N."/>
            <person name="Liou R.F."/>
            <person name="Kikuchi T."/>
            <person name="Tsai I.J."/>
        </authorList>
    </citation>
    <scope>NUCLEOTIDE SEQUENCE [LARGE SCALE GENOMIC DNA]</scope>
    <source>
        <strain evidence="16 17">FFPRI411160</strain>
    </source>
</reference>
<dbReference type="Pfam" id="PF00360">
    <property type="entry name" value="PHY"/>
    <property type="match status" value="1"/>
</dbReference>
<evidence type="ECO:0000256" key="8">
    <source>
        <dbReference type="ARBA" id="ARBA00022991"/>
    </source>
</evidence>
<feature type="domain" description="Histidine kinase" evidence="14">
    <location>
        <begin position="1147"/>
        <end position="1374"/>
    </location>
</feature>
<feature type="compositionally biased region" description="Low complexity" evidence="12">
    <location>
        <begin position="147"/>
        <end position="157"/>
    </location>
</feature>
<feature type="compositionally biased region" description="Low complexity" evidence="12">
    <location>
        <begin position="1652"/>
        <end position="1667"/>
    </location>
</feature>
<dbReference type="PANTHER" id="PTHR43065:SF10">
    <property type="entry name" value="PEROXIDE STRESS-ACTIVATED HISTIDINE KINASE MAK3"/>
    <property type="match status" value="1"/>
</dbReference>
<feature type="compositionally biased region" description="Polar residues" evidence="12">
    <location>
        <begin position="727"/>
        <end position="738"/>
    </location>
</feature>
<feature type="compositionally biased region" description="Low complexity" evidence="12">
    <location>
        <begin position="1389"/>
        <end position="1412"/>
    </location>
</feature>
<dbReference type="SUPFAM" id="SSF55785">
    <property type="entry name" value="PYP-like sensor domain (PAS domain)"/>
    <property type="match status" value="1"/>
</dbReference>
<feature type="compositionally biased region" description="Low complexity" evidence="12">
    <location>
        <begin position="1424"/>
        <end position="1433"/>
    </location>
</feature>
<feature type="compositionally biased region" description="Low complexity" evidence="12">
    <location>
        <begin position="656"/>
        <end position="667"/>
    </location>
</feature>
<feature type="compositionally biased region" description="Polar residues" evidence="12">
    <location>
        <begin position="1442"/>
        <end position="1482"/>
    </location>
</feature>
<dbReference type="InterPro" id="IPR035965">
    <property type="entry name" value="PAS-like_dom_sf"/>
</dbReference>
<proteinExistence type="predicted"/>
<evidence type="ECO:0000256" key="2">
    <source>
        <dbReference type="ARBA" id="ARBA00022553"/>
    </source>
</evidence>
<dbReference type="Gene3D" id="3.40.50.2300">
    <property type="match status" value="1"/>
</dbReference>
<dbReference type="PROSITE" id="PS50046">
    <property type="entry name" value="PHYTOCHROME_2"/>
    <property type="match status" value="1"/>
</dbReference>
<feature type="compositionally biased region" description="Low complexity" evidence="12">
    <location>
        <begin position="602"/>
        <end position="625"/>
    </location>
</feature>
<dbReference type="InterPro" id="IPR036097">
    <property type="entry name" value="HisK_dim/P_sf"/>
</dbReference>
<dbReference type="Pfam" id="PF08446">
    <property type="entry name" value="PAS_2"/>
    <property type="match status" value="1"/>
</dbReference>
<evidence type="ECO:0000256" key="1">
    <source>
        <dbReference type="ARBA" id="ARBA00022543"/>
    </source>
</evidence>
<dbReference type="InterPro" id="IPR013515">
    <property type="entry name" value="Phytochrome_cen-reg"/>
</dbReference>
<dbReference type="InterPro" id="IPR001789">
    <property type="entry name" value="Sig_transdc_resp-reg_receiver"/>
</dbReference>
<dbReference type="Gene3D" id="3.30.450.40">
    <property type="match status" value="1"/>
</dbReference>
<feature type="region of interest" description="Disordered" evidence="12">
    <location>
        <begin position="257"/>
        <end position="392"/>
    </location>
</feature>
<feature type="domain" description="Phytochrome chromophore attachment site" evidence="13">
    <location>
        <begin position="774"/>
        <end position="936"/>
    </location>
</feature>
<dbReference type="PROSITE" id="PS50109">
    <property type="entry name" value="HIS_KIN"/>
    <property type="match status" value="1"/>
</dbReference>
<dbReference type="GO" id="GO:0005524">
    <property type="term" value="F:ATP binding"/>
    <property type="evidence" value="ECO:0007669"/>
    <property type="project" value="UniProtKB-KW"/>
</dbReference>
<dbReference type="GO" id="GO:0009881">
    <property type="term" value="F:photoreceptor activity"/>
    <property type="evidence" value="ECO:0007669"/>
    <property type="project" value="UniProtKB-KW"/>
</dbReference>
<feature type="compositionally biased region" description="Low complexity" evidence="12">
    <location>
        <begin position="36"/>
        <end position="49"/>
    </location>
</feature>
<feature type="modified residue" description="4-aspartylphosphate" evidence="11">
    <location>
        <position position="1628"/>
    </location>
</feature>
<dbReference type="InterPro" id="IPR004358">
    <property type="entry name" value="Sig_transdc_His_kin-like_C"/>
</dbReference>
<keyword evidence="8" id="KW-0157">Chromophore</keyword>
<dbReference type="SUPFAM" id="SSF55874">
    <property type="entry name" value="ATPase domain of HSP90 chaperone/DNA topoisomerase II/histidine kinase"/>
    <property type="match status" value="1"/>
</dbReference>
<feature type="compositionally biased region" description="Polar residues" evidence="12">
    <location>
        <begin position="646"/>
        <end position="655"/>
    </location>
</feature>
<feature type="compositionally biased region" description="Low complexity" evidence="12">
    <location>
        <begin position="335"/>
        <end position="355"/>
    </location>
</feature>
<dbReference type="InterPro" id="IPR005467">
    <property type="entry name" value="His_kinase_dom"/>
</dbReference>